<protein>
    <recommendedName>
        <fullName evidence="1">DUF5060 domain-containing protein</fullName>
    </recommendedName>
</protein>
<evidence type="ECO:0000259" key="1">
    <source>
        <dbReference type="Pfam" id="PF16586"/>
    </source>
</evidence>
<proteinExistence type="predicted"/>
<dbReference type="Gene3D" id="2.60.40.10">
    <property type="entry name" value="Immunoglobulins"/>
    <property type="match status" value="1"/>
</dbReference>
<accession>A0A0G4GXD7</accession>
<organism evidence="2 3">
    <name type="scientific">Vitrella brassicaformis (strain CCMP3155)</name>
    <dbReference type="NCBI Taxonomy" id="1169540"/>
    <lineage>
        <taxon>Eukaryota</taxon>
        <taxon>Sar</taxon>
        <taxon>Alveolata</taxon>
        <taxon>Colpodellida</taxon>
        <taxon>Vitrellaceae</taxon>
        <taxon>Vitrella</taxon>
    </lineage>
</organism>
<feature type="domain" description="DUF5060" evidence="1">
    <location>
        <begin position="68"/>
        <end position="153"/>
    </location>
</feature>
<dbReference type="InParanoid" id="A0A0G4GXD7"/>
<evidence type="ECO:0000313" key="3">
    <source>
        <dbReference type="Proteomes" id="UP000041254"/>
    </source>
</evidence>
<reference evidence="2 3" key="1">
    <citation type="submission" date="2014-11" db="EMBL/GenBank/DDBJ databases">
        <authorList>
            <person name="Zhu J."/>
            <person name="Qi W."/>
            <person name="Song R."/>
        </authorList>
    </citation>
    <scope>NUCLEOTIDE SEQUENCE [LARGE SCALE GENOMIC DNA]</scope>
</reference>
<dbReference type="InterPro" id="IPR013783">
    <property type="entry name" value="Ig-like_fold"/>
</dbReference>
<keyword evidence="3" id="KW-1185">Reference proteome</keyword>
<dbReference type="Proteomes" id="UP000041254">
    <property type="component" value="Unassembled WGS sequence"/>
</dbReference>
<dbReference type="OrthoDB" id="1948at2759"/>
<dbReference type="Pfam" id="PF16586">
    <property type="entry name" value="DUF5060"/>
    <property type="match status" value="1"/>
</dbReference>
<evidence type="ECO:0000313" key="2">
    <source>
        <dbReference type="EMBL" id="CEM35728.1"/>
    </source>
</evidence>
<dbReference type="EMBL" id="CDMY01000863">
    <property type="protein sequence ID" value="CEM35728.1"/>
    <property type="molecule type" value="Genomic_DNA"/>
</dbReference>
<sequence length="668" mass="75275">MFPLEFVVYCRYSIRRRTPIIHLRDMCIDRTNAERCYTLLALLLCLLPFLVKSQTLTSVTTLKATGEMKQWHKLTFTFSGPATKEAAMPSPFSYYRLTVNLTHIGASGDRTYTVPGYFAADGSAANTGATGGNKWRCHFTPPHVGRWRYSVAFRRGKNIILDPTLPGKSAGYMDGYEGEFLVKPSDKTGRDGRVKGLLQYVGKRYLWLAGSEEYFLKIGTDSPENLLAYDDFDNTPNHLDSGQPHLGQWEGKGADWRHQLFSFQRSQHDVFLTYNVQGDDGNVFPYTSESSFRIDVSKTDQWEIAFEHATQKGIGLHVKTQETENEFIHGKKHFTVRRAVYYRELVARFGHHPQLVWNLGEETKMPTSLLLAAADSIRSVDPYDHPIDVHTYPDWKEKVYPALIRSDTSKVTGASLQCKFPEQINAEVAEWIAKSAGSANPFVVSNDEQGLSWLGVDIDLNDPNHDFIRTNVLWGTLMAGGSGVEFYFGWGFRRHQTGEKGPTIGNGDREDVPYSTCSDMTCEDFRSRDTMFTQVNLAWRFMKDNRIPFWGMTGSNHLTEQKDDFVFAKEGDIYLVYTFTNTTTVELTVVGKTTYSIQYWNPKTGGDLTYGGVVMADLIDGEISRKMSIPVPEASRIGSSDVLMVVRKANWRSGGPTSTRKIVNGAGV</sequence>
<dbReference type="VEuPathDB" id="CryptoDB:Vbra_18963"/>
<dbReference type="Gene3D" id="3.20.20.80">
    <property type="entry name" value="Glycosidases"/>
    <property type="match status" value="1"/>
</dbReference>
<gene>
    <name evidence="2" type="ORF">Vbra_18963</name>
</gene>
<dbReference type="AlphaFoldDB" id="A0A0G4GXD7"/>
<dbReference type="InterPro" id="IPR032260">
    <property type="entry name" value="DUF5060"/>
</dbReference>
<dbReference type="PhylomeDB" id="A0A0G4GXD7"/>
<name>A0A0G4GXD7_VITBC</name>